<dbReference type="Pfam" id="PF00636">
    <property type="entry name" value="Ribonuclease_3"/>
    <property type="match status" value="1"/>
</dbReference>
<keyword evidence="4" id="KW-1185">Reference proteome</keyword>
<dbReference type="InterPro" id="IPR036389">
    <property type="entry name" value="RNase_III_sf"/>
</dbReference>
<organism evidence="3 4">
    <name type="scientific">Thelonectria olida</name>
    <dbReference type="NCBI Taxonomy" id="1576542"/>
    <lineage>
        <taxon>Eukaryota</taxon>
        <taxon>Fungi</taxon>
        <taxon>Dikarya</taxon>
        <taxon>Ascomycota</taxon>
        <taxon>Pezizomycotina</taxon>
        <taxon>Sordariomycetes</taxon>
        <taxon>Hypocreomycetidae</taxon>
        <taxon>Hypocreales</taxon>
        <taxon>Nectriaceae</taxon>
        <taxon>Thelonectria</taxon>
    </lineage>
</organism>
<dbReference type="SUPFAM" id="SSF69065">
    <property type="entry name" value="RNase III domain-like"/>
    <property type="match status" value="1"/>
</dbReference>
<name>A0A9P8VQ77_9HYPO</name>
<feature type="domain" description="RNase III" evidence="2">
    <location>
        <begin position="51"/>
        <end position="134"/>
    </location>
</feature>
<protein>
    <recommendedName>
        <fullName evidence="2">RNase III domain-containing protein</fullName>
    </recommendedName>
</protein>
<comment type="caution">
    <text evidence="3">The sequence shown here is derived from an EMBL/GenBank/DDBJ whole genome shotgun (WGS) entry which is preliminary data.</text>
</comment>
<dbReference type="OrthoDB" id="67027at2759"/>
<dbReference type="AlphaFoldDB" id="A0A9P8VQ77"/>
<evidence type="ECO:0000313" key="3">
    <source>
        <dbReference type="EMBL" id="KAH6869385.1"/>
    </source>
</evidence>
<proteinExistence type="predicted"/>
<sequence>MWRVGMEERDPVERIIQYDFKDHALLEEARSAAGAGPSVPMNDIERQGNKRLALIGDAVLRMVIVDDGIVAGKTTAKCHDICVAEISNTALHKVQEKSHLTPYIQTSPAQKGNVLCITGATTVEALVGAVWLDSCRDYACVHRVVHNLDIGHELLKDDEHSYDSVNGCANTSDISNREPDHPIKWTTRT</sequence>
<feature type="region of interest" description="Disordered" evidence="1">
    <location>
        <begin position="168"/>
        <end position="189"/>
    </location>
</feature>
<gene>
    <name evidence="3" type="ORF">B0T10DRAFT_541697</name>
</gene>
<accession>A0A9P8VQ77</accession>
<dbReference type="GO" id="GO:0006396">
    <property type="term" value="P:RNA processing"/>
    <property type="evidence" value="ECO:0007669"/>
    <property type="project" value="InterPro"/>
</dbReference>
<reference evidence="3 4" key="1">
    <citation type="journal article" date="2021" name="Nat. Commun.">
        <title>Genetic determinants of endophytism in the Arabidopsis root mycobiome.</title>
        <authorList>
            <person name="Mesny F."/>
            <person name="Miyauchi S."/>
            <person name="Thiergart T."/>
            <person name="Pickel B."/>
            <person name="Atanasova L."/>
            <person name="Karlsson M."/>
            <person name="Huettel B."/>
            <person name="Barry K.W."/>
            <person name="Haridas S."/>
            <person name="Chen C."/>
            <person name="Bauer D."/>
            <person name="Andreopoulos W."/>
            <person name="Pangilinan J."/>
            <person name="LaButti K."/>
            <person name="Riley R."/>
            <person name="Lipzen A."/>
            <person name="Clum A."/>
            <person name="Drula E."/>
            <person name="Henrissat B."/>
            <person name="Kohler A."/>
            <person name="Grigoriev I.V."/>
            <person name="Martin F.M."/>
            <person name="Hacquard S."/>
        </authorList>
    </citation>
    <scope>NUCLEOTIDE SEQUENCE [LARGE SCALE GENOMIC DNA]</scope>
    <source>
        <strain evidence="3 4">MPI-CAGE-CH-0241</strain>
    </source>
</reference>
<evidence type="ECO:0000259" key="2">
    <source>
        <dbReference type="Pfam" id="PF00636"/>
    </source>
</evidence>
<evidence type="ECO:0000256" key="1">
    <source>
        <dbReference type="SAM" id="MobiDB-lite"/>
    </source>
</evidence>
<dbReference type="EMBL" id="JAGPYM010000073">
    <property type="protein sequence ID" value="KAH6869385.1"/>
    <property type="molecule type" value="Genomic_DNA"/>
</dbReference>
<dbReference type="InterPro" id="IPR000999">
    <property type="entry name" value="RNase_III_dom"/>
</dbReference>
<dbReference type="Proteomes" id="UP000777438">
    <property type="component" value="Unassembled WGS sequence"/>
</dbReference>
<dbReference type="GO" id="GO:0004525">
    <property type="term" value="F:ribonuclease III activity"/>
    <property type="evidence" value="ECO:0007669"/>
    <property type="project" value="InterPro"/>
</dbReference>
<dbReference type="Gene3D" id="1.10.1520.10">
    <property type="entry name" value="Ribonuclease III domain"/>
    <property type="match status" value="1"/>
</dbReference>
<evidence type="ECO:0000313" key="4">
    <source>
        <dbReference type="Proteomes" id="UP000777438"/>
    </source>
</evidence>